<proteinExistence type="predicted"/>
<dbReference type="Proteomes" id="UP000479710">
    <property type="component" value="Unassembled WGS sequence"/>
</dbReference>
<sequence>MAMPAGASGVSDACSTSLPVPAGVSLPPTSWTVSGPVLGARNNLWPNLRAWPKWPKPNIPK</sequence>
<gene>
    <name evidence="1" type="ORF">E2562_031821</name>
</gene>
<name>A0A6G1EC62_9ORYZ</name>
<evidence type="ECO:0000313" key="1">
    <source>
        <dbReference type="EMBL" id="KAF0922329.1"/>
    </source>
</evidence>
<comment type="caution">
    <text evidence="1">The sequence shown here is derived from an EMBL/GenBank/DDBJ whole genome shotgun (WGS) entry which is preliminary data.</text>
</comment>
<dbReference type="EMBL" id="SPHZ02000004">
    <property type="protein sequence ID" value="KAF0922329.1"/>
    <property type="molecule type" value="Genomic_DNA"/>
</dbReference>
<dbReference type="AlphaFoldDB" id="A0A6G1EC62"/>
<keyword evidence="2" id="KW-1185">Reference proteome</keyword>
<accession>A0A6G1EC62</accession>
<evidence type="ECO:0000313" key="2">
    <source>
        <dbReference type="Proteomes" id="UP000479710"/>
    </source>
</evidence>
<reference evidence="1 2" key="1">
    <citation type="submission" date="2019-11" db="EMBL/GenBank/DDBJ databases">
        <title>Whole genome sequence of Oryza granulata.</title>
        <authorList>
            <person name="Li W."/>
        </authorList>
    </citation>
    <scope>NUCLEOTIDE SEQUENCE [LARGE SCALE GENOMIC DNA]</scope>
    <source>
        <strain evidence="2">cv. Menghai</strain>
        <tissue evidence="1">Leaf</tissue>
    </source>
</reference>
<organism evidence="1 2">
    <name type="scientific">Oryza meyeriana var. granulata</name>
    <dbReference type="NCBI Taxonomy" id="110450"/>
    <lineage>
        <taxon>Eukaryota</taxon>
        <taxon>Viridiplantae</taxon>
        <taxon>Streptophyta</taxon>
        <taxon>Embryophyta</taxon>
        <taxon>Tracheophyta</taxon>
        <taxon>Spermatophyta</taxon>
        <taxon>Magnoliopsida</taxon>
        <taxon>Liliopsida</taxon>
        <taxon>Poales</taxon>
        <taxon>Poaceae</taxon>
        <taxon>BOP clade</taxon>
        <taxon>Oryzoideae</taxon>
        <taxon>Oryzeae</taxon>
        <taxon>Oryzinae</taxon>
        <taxon>Oryza</taxon>
        <taxon>Oryza meyeriana</taxon>
    </lineage>
</organism>
<protein>
    <submittedName>
        <fullName evidence="1">Uncharacterized protein</fullName>
    </submittedName>
</protein>